<dbReference type="SUPFAM" id="SSF52833">
    <property type="entry name" value="Thioredoxin-like"/>
    <property type="match status" value="1"/>
</dbReference>
<dbReference type="Proteomes" id="UP000708347">
    <property type="component" value="Unassembled WGS sequence"/>
</dbReference>
<dbReference type="InterPro" id="IPR013766">
    <property type="entry name" value="Thioredoxin_domain"/>
</dbReference>
<proteinExistence type="predicted"/>
<organism evidence="2 3">
    <name type="scientific">Mycolicibacterium sphagni</name>
    <dbReference type="NCBI Taxonomy" id="1786"/>
    <lineage>
        <taxon>Bacteria</taxon>
        <taxon>Bacillati</taxon>
        <taxon>Actinomycetota</taxon>
        <taxon>Actinomycetes</taxon>
        <taxon>Mycobacteriales</taxon>
        <taxon>Mycobacteriaceae</taxon>
        <taxon>Mycolicibacterium</taxon>
    </lineage>
</organism>
<evidence type="ECO:0000313" key="3">
    <source>
        <dbReference type="Proteomes" id="UP000708347"/>
    </source>
</evidence>
<dbReference type="EMBL" id="VBSB01000011">
    <property type="protein sequence ID" value="NTY61752.1"/>
    <property type="molecule type" value="Genomic_DNA"/>
</dbReference>
<dbReference type="Gene3D" id="3.40.30.10">
    <property type="entry name" value="Glutaredoxin"/>
    <property type="match status" value="1"/>
</dbReference>
<name>A0ABX2JXY5_9MYCO</name>
<dbReference type="InterPro" id="IPR036249">
    <property type="entry name" value="Thioredoxin-like_sf"/>
</dbReference>
<keyword evidence="3" id="KW-1185">Reference proteome</keyword>
<protein>
    <submittedName>
        <fullName evidence="2">Redoxin domain-containing protein</fullName>
    </submittedName>
</protein>
<dbReference type="Pfam" id="PF00578">
    <property type="entry name" value="AhpC-TSA"/>
    <property type="match status" value="1"/>
</dbReference>
<evidence type="ECO:0000313" key="2">
    <source>
        <dbReference type="EMBL" id="NTY61752.1"/>
    </source>
</evidence>
<dbReference type="InterPro" id="IPR000866">
    <property type="entry name" value="AhpC/TSA"/>
</dbReference>
<gene>
    <name evidence="2" type="ORF">FEG63_19590</name>
</gene>
<sequence>MYCTVQSVAALVRCGPRPKENTVGIDVGDRFPVDIAIEGREGPISIAQLIGTGPAVLAFHRLWCPFCQQAARDLESVKAEFDAIGARVAIVYRDDVETVCDSCAQRGITLDCLSDPERELERAAEVERFSVGRYAAFAPKRLVRVLRSGSRISRPSLEILQGRGTFVIDSDARIVYVHRSTTAADIAPVDQILTAARQAAQHAGRRGKSD</sequence>
<accession>A0ABX2JXY5</accession>
<dbReference type="PROSITE" id="PS51352">
    <property type="entry name" value="THIOREDOXIN_2"/>
    <property type="match status" value="1"/>
</dbReference>
<feature type="domain" description="Thioredoxin" evidence="1">
    <location>
        <begin position="25"/>
        <end position="201"/>
    </location>
</feature>
<comment type="caution">
    <text evidence="2">The sequence shown here is derived from an EMBL/GenBank/DDBJ whole genome shotgun (WGS) entry which is preliminary data.</text>
</comment>
<evidence type="ECO:0000259" key="1">
    <source>
        <dbReference type="PROSITE" id="PS51352"/>
    </source>
</evidence>
<reference evidence="2 3" key="1">
    <citation type="submission" date="2019-05" db="EMBL/GenBank/DDBJ databases">
        <title>Mycolicibacterium sphagni ENV482 genome assembly.</title>
        <authorList>
            <person name="Chen W."/>
            <person name="Faulkner N.W."/>
            <person name="Hyman M.R."/>
        </authorList>
    </citation>
    <scope>NUCLEOTIDE SEQUENCE [LARGE SCALE GENOMIC DNA]</scope>
    <source>
        <strain evidence="2 3">ENV482</strain>
    </source>
</reference>